<dbReference type="RefSeq" id="WP_340696157.1">
    <property type="nucleotide sequence ID" value="NZ_JBHTAT010000005.1"/>
</dbReference>
<evidence type="ECO:0000313" key="2">
    <source>
        <dbReference type="EMBL" id="MFC7257265.1"/>
    </source>
</evidence>
<dbReference type="Proteomes" id="UP001596434">
    <property type="component" value="Unassembled WGS sequence"/>
</dbReference>
<dbReference type="Gene3D" id="3.40.50.300">
    <property type="entry name" value="P-loop containing nucleotide triphosphate hydrolases"/>
    <property type="match status" value="1"/>
</dbReference>
<reference evidence="2 3" key="1">
    <citation type="journal article" date="2019" name="Int. J. Syst. Evol. Microbiol.">
        <title>The Global Catalogue of Microorganisms (GCM) 10K type strain sequencing project: providing services to taxonomists for standard genome sequencing and annotation.</title>
        <authorList>
            <consortium name="The Broad Institute Genomics Platform"/>
            <consortium name="The Broad Institute Genome Sequencing Center for Infectious Disease"/>
            <person name="Wu L."/>
            <person name="Ma J."/>
        </authorList>
    </citation>
    <scope>NUCLEOTIDE SEQUENCE [LARGE SCALE GENOMIC DNA]</scope>
    <source>
        <strain evidence="2 3">GX21</strain>
    </source>
</reference>
<accession>A0ABD6A3I4</accession>
<dbReference type="AlphaFoldDB" id="A0ABD6A3I4"/>
<feature type="domain" description="Rad50/SbcC-type AAA" evidence="1">
    <location>
        <begin position="50"/>
        <end position="112"/>
    </location>
</feature>
<comment type="caution">
    <text evidence="2">The sequence shown here is derived from an EMBL/GenBank/DDBJ whole genome shotgun (WGS) entry which is preliminary data.</text>
</comment>
<gene>
    <name evidence="2" type="ORF">ACFQKE_18600</name>
</gene>
<evidence type="ECO:0000313" key="3">
    <source>
        <dbReference type="Proteomes" id="UP001596434"/>
    </source>
</evidence>
<dbReference type="SUPFAM" id="SSF52540">
    <property type="entry name" value="P-loop containing nucleoside triphosphate hydrolases"/>
    <property type="match status" value="1"/>
</dbReference>
<dbReference type="Pfam" id="PF13476">
    <property type="entry name" value="AAA_23"/>
    <property type="match status" value="1"/>
</dbReference>
<keyword evidence="3" id="KW-1185">Reference proteome</keyword>
<protein>
    <submittedName>
        <fullName evidence="2">AAA family ATPase</fullName>
    </submittedName>
</protein>
<dbReference type="InterPro" id="IPR027417">
    <property type="entry name" value="P-loop_NTPase"/>
</dbReference>
<dbReference type="GeneID" id="96955568"/>
<dbReference type="InterPro" id="IPR038729">
    <property type="entry name" value="Rad50/SbcC_AAA"/>
</dbReference>
<sequence length="168" mass="19356">MSEPIIKEEVQQSIREDEGIDDEYVDEFIDILDAKYRDLEFDDELVSLTRMDIEGFKVIDELDVSISDRATIIHGRNSKGKSSFIEATRFNLFGRDNDDPLITRPINRNYKKLKTDGYWRKGRRNYQSTGRWSGIRAMKATISPTSSKIRGTVNTARRSNAPNQKSTT</sequence>
<dbReference type="EMBL" id="JBHTAT010000005">
    <property type="protein sequence ID" value="MFC7257265.1"/>
    <property type="molecule type" value="Genomic_DNA"/>
</dbReference>
<proteinExistence type="predicted"/>
<organism evidence="2 3">
    <name type="scientific">Haloplanus litoreus</name>
    <dbReference type="NCBI Taxonomy" id="767515"/>
    <lineage>
        <taxon>Archaea</taxon>
        <taxon>Methanobacteriati</taxon>
        <taxon>Methanobacteriota</taxon>
        <taxon>Stenosarchaea group</taxon>
        <taxon>Halobacteria</taxon>
        <taxon>Halobacteriales</taxon>
        <taxon>Haloferacaceae</taxon>
        <taxon>Haloplanus</taxon>
    </lineage>
</organism>
<name>A0ABD6A3I4_9EURY</name>
<evidence type="ECO:0000259" key="1">
    <source>
        <dbReference type="Pfam" id="PF13476"/>
    </source>
</evidence>